<feature type="transmembrane region" description="Helical" evidence="1">
    <location>
        <begin position="12"/>
        <end position="33"/>
    </location>
</feature>
<proteinExistence type="predicted"/>
<keyword evidence="3" id="KW-1185">Reference proteome</keyword>
<dbReference type="EMBL" id="WJXZ01000018">
    <property type="protein sequence ID" value="MRS65728.1"/>
    <property type="molecule type" value="Genomic_DNA"/>
</dbReference>
<sequence length="471" mass="53993">METTIAKPYHVMLFKVASFNSGLLLLIASIILVQACTVRIPMGQVVQTSHHGAQRIQPSYQVTKKGGRVGSYLGITAGCSLLFGGLGYASKEDKNGNPYTNEQRVGNAKSLALAGLYVGGLYGIYALVRKKKPPRTEQVTPANFNNWLSDYNRKQNQKFVRYGQDTYGYFLIPQNNLAAYEAEEKAIVDRAEAQKRAREEEIIRLAQAKEDSVYRKFRNNPNYYWDTYLTAYPNGRYAEEVRERGEEEAYYDVRDGKTHIWNKNGSWEKYMTFFPKGKHVAIVREYRDVSKGLDAIHDLYFSAKYNSDYLAAKEAAERFKPRLDAWYEEAGKVHREIATSNPLTDLRKALQNRISRIDEAAKEALAKEEARRLVVSKWVIGDNLCWEAESYSTDEKGERIKGTEGKTLIRVTIESISNGGERVQVKVKELYDLKKLRNVSQFTMSSPVRVWRIDITDWIDPREMDKFNVCQ</sequence>
<reference evidence="2 3" key="1">
    <citation type="journal article" date="2018" name="Antonie Van Leeuwenhoek">
        <title>Larkinella terrae sp. nov., isolated from soil on Jeju Island, South Korea.</title>
        <authorList>
            <person name="Ten L.N."/>
            <person name="Jeon J."/>
            <person name="Park S.J."/>
            <person name="Park S."/>
            <person name="Lee S.Y."/>
            <person name="Kim M.K."/>
            <person name="Jung H.Y."/>
        </authorList>
    </citation>
    <scope>NUCLEOTIDE SEQUENCE [LARGE SCALE GENOMIC DNA]</scope>
    <source>
        <strain evidence="2 3">KCTC 52001</strain>
    </source>
</reference>
<dbReference type="Proteomes" id="UP000441754">
    <property type="component" value="Unassembled WGS sequence"/>
</dbReference>
<keyword evidence="1" id="KW-0812">Transmembrane</keyword>
<protein>
    <submittedName>
        <fullName evidence="2">Uncharacterized protein</fullName>
    </submittedName>
</protein>
<evidence type="ECO:0000313" key="3">
    <source>
        <dbReference type="Proteomes" id="UP000441754"/>
    </source>
</evidence>
<feature type="transmembrane region" description="Helical" evidence="1">
    <location>
        <begin position="110"/>
        <end position="128"/>
    </location>
</feature>
<evidence type="ECO:0000313" key="2">
    <source>
        <dbReference type="EMBL" id="MRS65728.1"/>
    </source>
</evidence>
<accession>A0A7K0EWP1</accession>
<dbReference type="RefSeq" id="WP_154179102.1">
    <property type="nucleotide sequence ID" value="NZ_WJXZ01000018.1"/>
</dbReference>
<gene>
    <name evidence="2" type="ORF">GJJ30_30855</name>
</gene>
<dbReference type="OrthoDB" id="9941036at2"/>
<name>A0A7K0EWP1_9BACT</name>
<keyword evidence="1" id="KW-0472">Membrane</keyword>
<keyword evidence="1" id="KW-1133">Transmembrane helix</keyword>
<evidence type="ECO:0000256" key="1">
    <source>
        <dbReference type="SAM" id="Phobius"/>
    </source>
</evidence>
<organism evidence="2 3">
    <name type="scientific">Larkinella terrae</name>
    <dbReference type="NCBI Taxonomy" id="2025311"/>
    <lineage>
        <taxon>Bacteria</taxon>
        <taxon>Pseudomonadati</taxon>
        <taxon>Bacteroidota</taxon>
        <taxon>Cytophagia</taxon>
        <taxon>Cytophagales</taxon>
        <taxon>Spirosomataceae</taxon>
        <taxon>Larkinella</taxon>
    </lineage>
</organism>
<comment type="caution">
    <text evidence="2">The sequence shown here is derived from an EMBL/GenBank/DDBJ whole genome shotgun (WGS) entry which is preliminary data.</text>
</comment>
<feature type="transmembrane region" description="Helical" evidence="1">
    <location>
        <begin position="69"/>
        <end position="90"/>
    </location>
</feature>
<dbReference type="AlphaFoldDB" id="A0A7K0EWP1"/>